<dbReference type="Proteomes" id="UP000317933">
    <property type="component" value="Unassembled WGS sequence"/>
</dbReference>
<proteinExistence type="predicted"/>
<dbReference type="Pfam" id="PF11663">
    <property type="entry name" value="Toxin_YhaV"/>
    <property type="match status" value="1"/>
</dbReference>
<dbReference type="GO" id="GO:0110001">
    <property type="term" value="C:toxin-antitoxin complex"/>
    <property type="evidence" value="ECO:0007669"/>
    <property type="project" value="InterPro"/>
</dbReference>
<name>A0A502HNB9_9PSED</name>
<organism evidence="1 2">
    <name type="scientific">Pseudomonas arsenicoxydans</name>
    <dbReference type="NCBI Taxonomy" id="702115"/>
    <lineage>
        <taxon>Bacteria</taxon>
        <taxon>Pseudomonadati</taxon>
        <taxon>Pseudomonadota</taxon>
        <taxon>Gammaproteobacteria</taxon>
        <taxon>Pseudomonadales</taxon>
        <taxon>Pseudomonadaceae</taxon>
        <taxon>Pseudomonas</taxon>
    </lineage>
</organism>
<reference evidence="1 2" key="1">
    <citation type="journal article" date="2019" name="Environ. Microbiol.">
        <title>Species interactions and distinct microbial communities in high Arctic permafrost affected cryosols are associated with the CH4 and CO2 gas fluxes.</title>
        <authorList>
            <person name="Altshuler I."/>
            <person name="Hamel J."/>
            <person name="Turney S."/>
            <person name="Magnuson E."/>
            <person name="Levesque R."/>
            <person name="Greer C."/>
            <person name="Whyte L.G."/>
        </authorList>
    </citation>
    <scope>NUCLEOTIDE SEQUENCE [LARGE SCALE GENOMIC DNA]</scope>
    <source>
        <strain evidence="1 2">E3</strain>
    </source>
</reference>
<sequence>MTEVETRIENGWALYGHPFFISRLEELVDEIEGLVASDPDGFHTHPHYRLHECVQRQMTEIVPANPGAKIFDQGNTLGAKNRHWRRVKKGLPQRYRLFFQYRSAAPQSIIYAWLNDERTLRKDGARTDVYAVFQQMLGSGKMPSSFAELLAAANPMANQNPA</sequence>
<accession>A0A502HNB9</accession>
<dbReference type="AlphaFoldDB" id="A0A502HNB9"/>
<evidence type="ECO:0008006" key="3">
    <source>
        <dbReference type="Google" id="ProtNLM"/>
    </source>
</evidence>
<dbReference type="InterPro" id="IPR021679">
    <property type="entry name" value="Toxin_endonuclease_YhaV"/>
</dbReference>
<dbReference type="GO" id="GO:0004540">
    <property type="term" value="F:RNA nuclease activity"/>
    <property type="evidence" value="ECO:0007669"/>
    <property type="project" value="InterPro"/>
</dbReference>
<evidence type="ECO:0000313" key="1">
    <source>
        <dbReference type="EMBL" id="TPG76289.1"/>
    </source>
</evidence>
<dbReference type="EMBL" id="RCZE01000008">
    <property type="protein sequence ID" value="TPG76289.1"/>
    <property type="molecule type" value="Genomic_DNA"/>
</dbReference>
<evidence type="ECO:0000313" key="2">
    <source>
        <dbReference type="Proteomes" id="UP000317933"/>
    </source>
</evidence>
<protein>
    <recommendedName>
        <fullName evidence="3">Toxin YhaV</fullName>
    </recommendedName>
</protein>
<gene>
    <name evidence="1" type="ORF">EAH78_18160</name>
</gene>
<comment type="caution">
    <text evidence="1">The sequence shown here is derived from an EMBL/GenBank/DDBJ whole genome shotgun (WGS) entry which is preliminary data.</text>
</comment>
<dbReference type="RefSeq" id="WP_140668729.1">
    <property type="nucleotide sequence ID" value="NZ_RCZE01000008.1"/>
</dbReference>